<dbReference type="SUPFAM" id="SSF57667">
    <property type="entry name" value="beta-beta-alpha zinc fingers"/>
    <property type="match status" value="2"/>
</dbReference>
<proteinExistence type="predicted"/>
<feature type="region of interest" description="Disordered" evidence="2">
    <location>
        <begin position="1504"/>
        <end position="1535"/>
    </location>
</feature>
<dbReference type="EMBL" id="JADWDJ010000004">
    <property type="protein sequence ID" value="KAG5281673.1"/>
    <property type="molecule type" value="Genomic_DNA"/>
</dbReference>
<feature type="region of interest" description="Disordered" evidence="2">
    <location>
        <begin position="774"/>
        <end position="797"/>
    </location>
</feature>
<feature type="compositionally biased region" description="Low complexity" evidence="2">
    <location>
        <begin position="212"/>
        <end position="241"/>
    </location>
</feature>
<dbReference type="Gene3D" id="3.30.160.60">
    <property type="entry name" value="Classic Zinc Finger"/>
    <property type="match status" value="2"/>
</dbReference>
<sequence length="1603" mass="169841">MWNSEEVVVVKAEQLALASAGQSLQQVAVLQEGAVGESQAYVLQQGSVLPQTPFLCISVLEKEPQEHEEEEEEVDRHTTEDTPASSGEAVSIEAGGEADQSAAGGVETETETGVLEGSGSAAEEPEEQAEDDPDYDPACDPQGHRAFQCHHCQRRFSTRQGLERHTHIHASTAADVNTHTLKCRFCTKTFGTQFGRRRHERRHESERKRLGRTGSSSAPTRPTSAPTCPVNAPATSESATSAPHLKIAPAVKILAAVRKTALGDAATRVRGSEEGGEQRGAHVCRHCRKAFGTHTNLRRHQRRVHERHVLLSRLTSARAPPVVWQKTAPNQEALSSSPPAASPAPGGSGGGEEEVEREEYMVDISSNISENLSFYIDGKIVSTSAISSCEVIEVNSGSAAVIGLDTLIINPAQIAQALKMQSAVSGSRDIPGGQSASRRRTATPPLLPQIKTELESEPILTTTSSSSTPASFLPSASAVGTVVGTLVGTVLSQSADPGGTQKEKTVYLSPKLKQLLQTQDGCQPTFALISDGHRLAPPLSLTVLPSTSGRFKRRTGSPPSNGSPPITISSQQSPAGATENGGVTECPQEQAPVAQCSSPPLSLTCKGDLEQSDPGGTASTVAPVPVHQNPPLDWSEPRTGGSPCNQQPLDLSSAAVSRREGSEELGEAALDLSMPGRGTEEGEGSGVVSSSPLQLRKTKPSSSMLQQVLMSDYASVPAPVGDQGTNVAALVTDVAIGTAASVVPADPERLVAELALPPESSLLPSAPSLAPIPVLATQPSSPSSAPGNPTPPVLPSASSSVVMVTSAPAQLLPVSSTTQPVLALLPTEASTSGAETGTDKAPQGNEAQVKTVLPNWRGAVPICLSSAESLQNQTSAGGPPVGEMSLAGPTTDLLSPIPTLQAFAASVNEPAIQSYSIIPNAVVIECTVSLESSQTFVPTFPGSTIESPYGKIILGPSEHLQPYTTPQLQAPKPTAPLAAPAPNTDPPSQSDPSSSTAPPQQETAPSAPSSIKDESKSSDGEPVESTTLPPAAPEASSQAEEKAVKEEPVLVNPLGNNFVCNVCSKPFPSMKELGRHIGEHSEAWPYKCEFCVQLFESAKLFLDHRSTYHGIGKIYVCSVCSKDFAFLCNLQQHQKDLHPGQTCSHTEVEDGRLRPQNYNSPNKDSTAAGPDATSDSSLQENERVTRKKAAKKEEEKEEKEEEFDTATEELYTTIKIMASGMIRSNGPDVRLGINQHYPSFKPPPFPYHNRTPTGSVASATNFTTHNIPQTFSTAIRCTKCGQSFDNMPELHKHILACANASDKRRYTPKKNPIPLKQFARAQNGVLSPTTAANIRQNISRKAGQGGKRQNVSQDSLAKLKLSALNKRKAQLVQKAVSQRNKSAALPKRSSGTGEEEQGSHVCPHCRREFTYRASLSKHIALSCPNKPVSKKARKRKEGVGMSLVQENNANVRRRSPDTVGKQQGALQPQRAKPVVSGAGDHAGLPHLNKGDMKRSAILIAAPAHPIKRSKNGPSSVLSPIPQSNSPHRLGRPLQNGEEPRIQTQNLQTQAAQQSIPIRVRERKGGPVTRSLQQARSMVPPSGQVEAGTAPQPEEPQVALAGRK</sequence>
<accession>A0AAV6H2V4</accession>
<comment type="caution">
    <text evidence="4">The sequence shown here is derived from an EMBL/GenBank/DDBJ whole genome shotgun (WGS) entry which is preliminary data.</text>
</comment>
<dbReference type="PROSITE" id="PS50157">
    <property type="entry name" value="ZINC_FINGER_C2H2_2"/>
    <property type="match status" value="7"/>
</dbReference>
<feature type="domain" description="C2H2-type" evidence="3">
    <location>
        <begin position="147"/>
        <end position="174"/>
    </location>
</feature>
<feature type="compositionally biased region" description="Polar residues" evidence="2">
    <location>
        <begin position="1511"/>
        <end position="1526"/>
    </location>
</feature>
<dbReference type="PANTHER" id="PTHR16515">
    <property type="entry name" value="PR DOMAIN ZINC FINGER PROTEIN"/>
    <property type="match status" value="1"/>
</dbReference>
<feature type="domain" description="C2H2-type" evidence="3">
    <location>
        <begin position="1058"/>
        <end position="1085"/>
    </location>
</feature>
<feature type="domain" description="C2H2-type" evidence="3">
    <location>
        <begin position="1275"/>
        <end position="1304"/>
    </location>
</feature>
<feature type="compositionally biased region" description="Polar residues" evidence="2">
    <location>
        <begin position="777"/>
        <end position="787"/>
    </location>
</feature>
<keyword evidence="5" id="KW-1185">Reference proteome</keyword>
<dbReference type="SMART" id="SM00355">
    <property type="entry name" value="ZnF_C2H2"/>
    <property type="match status" value="8"/>
</dbReference>
<dbReference type="GO" id="GO:0008270">
    <property type="term" value="F:zinc ion binding"/>
    <property type="evidence" value="ECO:0007669"/>
    <property type="project" value="UniProtKB-KW"/>
</dbReference>
<keyword evidence="1" id="KW-0479">Metal-binding</keyword>
<dbReference type="InterPro" id="IPR013087">
    <property type="entry name" value="Znf_C2H2_type"/>
</dbReference>
<evidence type="ECO:0000313" key="5">
    <source>
        <dbReference type="Proteomes" id="UP000823561"/>
    </source>
</evidence>
<feature type="domain" description="C2H2-type" evidence="3">
    <location>
        <begin position="181"/>
        <end position="208"/>
    </location>
</feature>
<feature type="region of interest" description="Disordered" evidence="2">
    <location>
        <begin position="1426"/>
        <end position="1489"/>
    </location>
</feature>
<feature type="region of interest" description="Disordered" evidence="2">
    <location>
        <begin position="1547"/>
        <end position="1603"/>
    </location>
</feature>
<dbReference type="PANTHER" id="PTHR16515:SF37">
    <property type="entry name" value="PR DOMAIN ZINC FINGER PROTEIN 2"/>
    <property type="match status" value="1"/>
</dbReference>
<feature type="region of interest" description="Disordered" evidence="2">
    <location>
        <begin position="194"/>
        <end position="241"/>
    </location>
</feature>
<feature type="region of interest" description="Disordered" evidence="2">
    <location>
        <begin position="63"/>
        <end position="142"/>
    </location>
</feature>
<dbReference type="FunFam" id="3.30.160.60:FF:003271">
    <property type="entry name" value="PR domain-containing 2, with ZNF domain a"/>
    <property type="match status" value="1"/>
</dbReference>
<organism evidence="4 5">
    <name type="scientific">Alosa alosa</name>
    <name type="common">allis shad</name>
    <dbReference type="NCBI Taxonomy" id="278164"/>
    <lineage>
        <taxon>Eukaryota</taxon>
        <taxon>Metazoa</taxon>
        <taxon>Chordata</taxon>
        <taxon>Craniata</taxon>
        <taxon>Vertebrata</taxon>
        <taxon>Euteleostomi</taxon>
        <taxon>Actinopterygii</taxon>
        <taxon>Neopterygii</taxon>
        <taxon>Teleostei</taxon>
        <taxon>Clupei</taxon>
        <taxon>Clupeiformes</taxon>
        <taxon>Clupeoidei</taxon>
        <taxon>Clupeidae</taxon>
        <taxon>Alosa</taxon>
    </lineage>
</organism>
<feature type="compositionally biased region" description="Polar residues" evidence="2">
    <location>
        <begin position="1156"/>
        <end position="1165"/>
    </location>
</feature>
<feature type="region of interest" description="Disordered" evidence="2">
    <location>
        <begin position="540"/>
        <end position="700"/>
    </location>
</feature>
<feature type="compositionally biased region" description="Low complexity" evidence="2">
    <location>
        <begin position="332"/>
        <end position="345"/>
    </location>
</feature>
<reference evidence="4" key="1">
    <citation type="submission" date="2020-10" db="EMBL/GenBank/DDBJ databases">
        <title>Chromosome-scale genome assembly of the Allis shad, Alosa alosa.</title>
        <authorList>
            <person name="Margot Z."/>
            <person name="Christophe K."/>
            <person name="Cabau C."/>
            <person name="Louis A."/>
            <person name="Berthelot C."/>
            <person name="Parey E."/>
            <person name="Roest Crollius H."/>
            <person name="Montfort J."/>
            <person name="Robinson-Rechavi M."/>
            <person name="Bucao C."/>
            <person name="Bouchez O."/>
            <person name="Gislard M."/>
            <person name="Lluch J."/>
            <person name="Milhes M."/>
            <person name="Lampietro C."/>
            <person name="Lopez Roques C."/>
            <person name="Donnadieu C."/>
            <person name="Braasch I."/>
            <person name="Desvignes T."/>
            <person name="Postlethwait J."/>
            <person name="Bobe J."/>
            <person name="Guiguen Y."/>
        </authorList>
    </citation>
    <scope>NUCLEOTIDE SEQUENCE</scope>
    <source>
        <strain evidence="4">M-15738</strain>
        <tissue evidence="4">Blood</tissue>
    </source>
</reference>
<feature type="domain" description="C2H2-type" evidence="3">
    <location>
        <begin position="1400"/>
        <end position="1427"/>
    </location>
</feature>
<feature type="region of interest" description="Disordered" evidence="2">
    <location>
        <begin position="329"/>
        <end position="355"/>
    </location>
</feature>
<dbReference type="GO" id="GO:0010468">
    <property type="term" value="P:regulation of gene expression"/>
    <property type="evidence" value="ECO:0007669"/>
    <property type="project" value="TreeGrafter"/>
</dbReference>
<feature type="region of interest" description="Disordered" evidence="2">
    <location>
        <begin position="956"/>
        <end position="1044"/>
    </location>
</feature>
<feature type="compositionally biased region" description="Low complexity" evidence="2">
    <location>
        <begin position="563"/>
        <end position="574"/>
    </location>
</feature>
<dbReference type="PROSITE" id="PS00028">
    <property type="entry name" value="ZINC_FINGER_C2H2_1"/>
    <property type="match status" value="5"/>
</dbReference>
<dbReference type="Proteomes" id="UP000823561">
    <property type="component" value="Chromosome 4"/>
</dbReference>
<evidence type="ECO:0000256" key="2">
    <source>
        <dbReference type="SAM" id="MobiDB-lite"/>
    </source>
</evidence>
<feature type="compositionally biased region" description="Low complexity" evidence="2">
    <location>
        <begin position="964"/>
        <end position="1001"/>
    </location>
</feature>
<keyword evidence="1" id="KW-0862">Zinc</keyword>
<feature type="compositionally biased region" description="Acidic residues" evidence="2">
    <location>
        <begin position="123"/>
        <end position="137"/>
    </location>
</feature>
<feature type="region of interest" description="Disordered" evidence="2">
    <location>
        <begin position="425"/>
        <end position="445"/>
    </location>
</feature>
<keyword evidence="1" id="KW-0863">Zinc-finger</keyword>
<feature type="region of interest" description="Disordered" evidence="2">
    <location>
        <begin position="1374"/>
        <end position="1401"/>
    </location>
</feature>
<feature type="domain" description="C2H2-type" evidence="3">
    <location>
        <begin position="1115"/>
        <end position="1143"/>
    </location>
</feature>
<dbReference type="InterPro" id="IPR036236">
    <property type="entry name" value="Znf_C2H2_sf"/>
</dbReference>
<dbReference type="GO" id="GO:0005634">
    <property type="term" value="C:nucleus"/>
    <property type="evidence" value="ECO:0007669"/>
    <property type="project" value="TreeGrafter"/>
</dbReference>
<feature type="region of interest" description="Disordered" evidence="2">
    <location>
        <begin position="1137"/>
        <end position="1205"/>
    </location>
</feature>
<protein>
    <recommendedName>
        <fullName evidence="3">C2H2-type domain-containing protein</fullName>
    </recommendedName>
</protein>
<gene>
    <name evidence="4" type="ORF">AALO_G00047530</name>
</gene>
<evidence type="ECO:0000259" key="3">
    <source>
        <dbReference type="PROSITE" id="PS50157"/>
    </source>
</evidence>
<feature type="domain" description="C2H2-type" evidence="3">
    <location>
        <begin position="282"/>
        <end position="305"/>
    </location>
</feature>
<evidence type="ECO:0000256" key="1">
    <source>
        <dbReference type="PROSITE-ProRule" id="PRU00042"/>
    </source>
</evidence>
<feature type="compositionally biased region" description="Acidic residues" evidence="2">
    <location>
        <begin position="1195"/>
        <end position="1205"/>
    </location>
</feature>
<feature type="compositionally biased region" description="Low complexity" evidence="2">
    <location>
        <begin position="101"/>
        <end position="122"/>
    </location>
</feature>
<evidence type="ECO:0000313" key="4">
    <source>
        <dbReference type="EMBL" id="KAG5281673.1"/>
    </source>
</evidence>
<name>A0AAV6H2V4_9TELE</name>
<dbReference type="InterPro" id="IPR050331">
    <property type="entry name" value="Zinc_finger"/>
</dbReference>